<evidence type="ECO:0000313" key="8">
    <source>
        <dbReference type="EMBL" id="GMM58448.1"/>
    </source>
</evidence>
<feature type="transmembrane region" description="Helical" evidence="7">
    <location>
        <begin position="183"/>
        <end position="202"/>
    </location>
</feature>
<dbReference type="GO" id="GO:0016020">
    <property type="term" value="C:membrane"/>
    <property type="evidence" value="ECO:0007669"/>
    <property type="project" value="UniProtKB-SubCell"/>
</dbReference>
<feature type="region of interest" description="Disordered" evidence="6">
    <location>
        <begin position="1"/>
        <end position="54"/>
    </location>
</feature>
<organism evidence="8 9">
    <name type="scientific">Maudiozyma humilis</name>
    <name type="common">Sour dough yeast</name>
    <name type="synonym">Kazachstania humilis</name>
    <dbReference type="NCBI Taxonomy" id="51915"/>
    <lineage>
        <taxon>Eukaryota</taxon>
        <taxon>Fungi</taxon>
        <taxon>Dikarya</taxon>
        <taxon>Ascomycota</taxon>
        <taxon>Saccharomycotina</taxon>
        <taxon>Saccharomycetes</taxon>
        <taxon>Saccharomycetales</taxon>
        <taxon>Saccharomycetaceae</taxon>
        <taxon>Maudiozyma</taxon>
    </lineage>
</organism>
<keyword evidence="5 7" id="KW-0472">Membrane</keyword>
<dbReference type="Pfam" id="PF02077">
    <property type="entry name" value="SURF4"/>
    <property type="match status" value="1"/>
</dbReference>
<keyword evidence="4 7" id="KW-1133">Transmembrane helix</keyword>
<gene>
    <name evidence="8" type="ORF">DAKH74_050650</name>
</gene>
<keyword evidence="3 7" id="KW-0812">Transmembrane</keyword>
<dbReference type="PROSITE" id="PS01339">
    <property type="entry name" value="SURF4"/>
    <property type="match status" value="1"/>
</dbReference>
<evidence type="ECO:0000256" key="5">
    <source>
        <dbReference type="ARBA" id="ARBA00023136"/>
    </source>
</evidence>
<evidence type="ECO:0000256" key="1">
    <source>
        <dbReference type="ARBA" id="ARBA00004141"/>
    </source>
</evidence>
<evidence type="ECO:0000256" key="2">
    <source>
        <dbReference type="ARBA" id="ARBA00006945"/>
    </source>
</evidence>
<evidence type="ECO:0008006" key="10">
    <source>
        <dbReference type="Google" id="ProtNLM"/>
    </source>
</evidence>
<accession>A0AAV5S4M5</accession>
<comment type="similarity">
    <text evidence="2">Belongs to the SURF4 family.</text>
</comment>
<proteinExistence type="inferred from homology"/>
<dbReference type="AlphaFoldDB" id="A0AAV5S4M5"/>
<comment type="caution">
    <text evidence="8">The sequence shown here is derived from an EMBL/GenBank/DDBJ whole genome shotgun (WGS) entry which is preliminary data.</text>
</comment>
<feature type="compositionally biased region" description="Low complexity" evidence="6">
    <location>
        <begin position="17"/>
        <end position="38"/>
    </location>
</feature>
<dbReference type="EMBL" id="BTGD01000025">
    <property type="protein sequence ID" value="GMM58448.1"/>
    <property type="molecule type" value="Genomic_DNA"/>
</dbReference>
<evidence type="ECO:0000256" key="7">
    <source>
        <dbReference type="SAM" id="Phobius"/>
    </source>
</evidence>
<evidence type="ECO:0000313" key="9">
    <source>
        <dbReference type="Proteomes" id="UP001377567"/>
    </source>
</evidence>
<feature type="transmembrane region" description="Helical" evidence="7">
    <location>
        <begin position="270"/>
        <end position="289"/>
    </location>
</feature>
<dbReference type="Proteomes" id="UP001377567">
    <property type="component" value="Unassembled WGS sequence"/>
</dbReference>
<keyword evidence="9" id="KW-1185">Reference proteome</keyword>
<name>A0AAV5S4M5_MAUHU</name>
<feature type="transmembrane region" description="Helical" evidence="7">
    <location>
        <begin position="223"/>
        <end position="240"/>
    </location>
</feature>
<dbReference type="InterPro" id="IPR002995">
    <property type="entry name" value="Surf4"/>
</dbReference>
<feature type="transmembrane region" description="Helical" evidence="7">
    <location>
        <begin position="158"/>
        <end position="177"/>
    </location>
</feature>
<feature type="transmembrane region" description="Helical" evidence="7">
    <location>
        <begin position="301"/>
        <end position="319"/>
    </location>
</feature>
<evidence type="ECO:0000256" key="3">
    <source>
        <dbReference type="ARBA" id="ARBA00022692"/>
    </source>
</evidence>
<reference evidence="8 9" key="1">
    <citation type="journal article" date="2023" name="Elife">
        <title>Identification of key yeast species and microbe-microbe interactions impacting larval growth of Drosophila in the wild.</title>
        <authorList>
            <person name="Mure A."/>
            <person name="Sugiura Y."/>
            <person name="Maeda R."/>
            <person name="Honda K."/>
            <person name="Sakurai N."/>
            <person name="Takahashi Y."/>
            <person name="Watada M."/>
            <person name="Katoh T."/>
            <person name="Gotoh A."/>
            <person name="Gotoh Y."/>
            <person name="Taniguchi I."/>
            <person name="Nakamura K."/>
            <person name="Hayashi T."/>
            <person name="Katayama T."/>
            <person name="Uemura T."/>
            <person name="Hattori Y."/>
        </authorList>
    </citation>
    <scope>NUCLEOTIDE SEQUENCE [LARGE SCALE GENOMIC DNA]</scope>
    <source>
        <strain evidence="8 9">KH-74</strain>
    </source>
</reference>
<comment type="subcellular location">
    <subcellularLocation>
        <location evidence="1">Membrane</location>
        <topology evidence="1">Multi-pass membrane protein</topology>
    </subcellularLocation>
</comment>
<protein>
    <recommendedName>
        <fullName evidence="10">ER to Golgi transport-related protein</fullName>
    </recommendedName>
</protein>
<evidence type="ECO:0000256" key="4">
    <source>
        <dbReference type="ARBA" id="ARBA00022989"/>
    </source>
</evidence>
<sequence>MSYRGPSDSFGAYPGASGASVPVQQPPQQAQGFQPTPFNTAPRGNVYGQRNAPPESLHHRMKKLLERLDRYTAPIEDLTTQPAMLAVRPFVPGIARFCIVVTFLEDSLRIFTQWNDQVFYLHSWKHYPRWFVVIFLATVSLAMLAGAVLILARRHIKYATIGLCGCIVSQALVYGLFSGTSFLLRNISVIGGLLIAYGSTIVQSKNTFAMLPELSDKSQRSRGMLLLVGRILIVLMFVAFTFGKSWFTVLLTVLCTTCFAVGYKTKLASIILVTILAFYNLYMNNYWFYDDSKRDFLRYEFFQNLSIIGGLLLVTNTGAGSMSIDEKKKVY</sequence>
<feature type="transmembrane region" description="Helical" evidence="7">
    <location>
        <begin position="130"/>
        <end position="151"/>
    </location>
</feature>
<evidence type="ECO:0000256" key="6">
    <source>
        <dbReference type="SAM" id="MobiDB-lite"/>
    </source>
</evidence>